<dbReference type="EMBL" id="JARTCD010000042">
    <property type="protein sequence ID" value="KAJ8656131.1"/>
    <property type="molecule type" value="Genomic_DNA"/>
</dbReference>
<keyword evidence="2" id="KW-0645">Protease</keyword>
<dbReference type="Gene3D" id="2.120.10.30">
    <property type="entry name" value="TolB, C-terminal domain"/>
    <property type="match status" value="2"/>
</dbReference>
<sequence>MLKSFVGFTLLAVATVSAKILEPHDVVSLPRPGGVLASPNGRMAVYGESVYHADNDKTTRSLYLLDLESTSVSALTAPSFDEAQSDPFFLDDEHVAFIQHNADEPVDQLYAINIKDGEQKPYKLTNFPIEFGNIKYNAAKRLLAFTAMVYDDASTLDGTKERDQQLKETKKDSGIAYDQLMVRHWDKFVPEKKSNIFVVGLDLEDGQFKLAEEPRNLLAGSGLECPQFGLGDSSEYDISPDGEEVAFLSKIQGPSNAWESSKHLYVVSTSGKVKPFVINSDIPAATSGPKYSPSGLLGYLQMYEPQYESDRNRITLYDRHSGTRTFIAEQWDRSPSELVFSADSTHVFVVASEYGREKIFSIDLITHVVEPLTEKHSASGLSLINNHTLLFTLNSMQFPNVVHSLDVSTGKLQRYGPAPSLGDALGGIDMAKPEEFEFTGALGDRVHGWMIKPVDFDPAKKYPVAFLIHGGPQGAWEDNWSTRWNPQVFAGAGYVAILINPHGSTGYGQEFTDSIQHHWGSHPYRDLEKGLDYILETYEFLDADRVVGLGASYGGYMINWLNGHSDRFKAFVNHDGMFSTVQAYYTTEELYFVEHDFGGVPYHPLSRIIYERWSPSNFVQYWKTPTLVIHGARDYRLVDGEGLATFTALQRQGVPSRLLYFPDENHWTLKPANSLRWHKEVLDWINYWTQNEAKGEDRQQMDCMHQEEVEDDQPRMIIQHALDQMI</sequence>
<evidence type="ECO:0000256" key="4">
    <source>
        <dbReference type="ARBA" id="ARBA00022801"/>
    </source>
</evidence>
<evidence type="ECO:0000313" key="9">
    <source>
        <dbReference type="Proteomes" id="UP001234581"/>
    </source>
</evidence>
<evidence type="ECO:0000259" key="7">
    <source>
        <dbReference type="Pfam" id="PF00326"/>
    </source>
</evidence>
<dbReference type="InterPro" id="IPR001375">
    <property type="entry name" value="Peptidase_S9_cat"/>
</dbReference>
<dbReference type="InterPro" id="IPR011042">
    <property type="entry name" value="6-blade_b-propeller_TolB-like"/>
</dbReference>
<dbReference type="AlphaFoldDB" id="A0AAD7V086"/>
<protein>
    <recommendedName>
        <fullName evidence="5">Dipeptidyl-peptidase V</fullName>
    </recommendedName>
</protein>
<evidence type="ECO:0000256" key="5">
    <source>
        <dbReference type="ARBA" id="ARBA00032829"/>
    </source>
</evidence>
<reference evidence="8 9" key="1">
    <citation type="submission" date="2023-03" db="EMBL/GenBank/DDBJ databases">
        <title>Genome sequence of Lichtheimia ornata CBS 291.66.</title>
        <authorList>
            <person name="Mohabir J.T."/>
            <person name="Shea T.P."/>
            <person name="Kurbessoian T."/>
            <person name="Berby B."/>
            <person name="Fontaine J."/>
            <person name="Livny J."/>
            <person name="Gnirke A."/>
            <person name="Stajich J.E."/>
            <person name="Cuomo C.A."/>
        </authorList>
    </citation>
    <scope>NUCLEOTIDE SEQUENCE [LARGE SCALE GENOMIC DNA]</scope>
    <source>
        <strain evidence="8">CBS 291.66</strain>
    </source>
</reference>
<dbReference type="RefSeq" id="XP_058341044.1">
    <property type="nucleotide sequence ID" value="XM_058488151.1"/>
</dbReference>
<dbReference type="Proteomes" id="UP001234581">
    <property type="component" value="Unassembled WGS sequence"/>
</dbReference>
<dbReference type="Pfam" id="PF00326">
    <property type="entry name" value="Peptidase_S9"/>
    <property type="match status" value="1"/>
</dbReference>
<dbReference type="PANTHER" id="PTHR42776:SF13">
    <property type="entry name" value="DIPEPTIDYL-PEPTIDASE 5"/>
    <property type="match status" value="1"/>
</dbReference>
<proteinExistence type="inferred from homology"/>
<feature type="domain" description="Peptidase S9 prolyl oligopeptidase catalytic" evidence="7">
    <location>
        <begin position="480"/>
        <end position="691"/>
    </location>
</feature>
<keyword evidence="3 6" id="KW-0732">Signal</keyword>
<dbReference type="PANTHER" id="PTHR42776">
    <property type="entry name" value="SERINE PEPTIDASE S9 FAMILY MEMBER"/>
    <property type="match status" value="1"/>
</dbReference>
<organism evidence="8 9">
    <name type="scientific">Lichtheimia ornata</name>
    <dbReference type="NCBI Taxonomy" id="688661"/>
    <lineage>
        <taxon>Eukaryota</taxon>
        <taxon>Fungi</taxon>
        <taxon>Fungi incertae sedis</taxon>
        <taxon>Mucoromycota</taxon>
        <taxon>Mucoromycotina</taxon>
        <taxon>Mucoromycetes</taxon>
        <taxon>Mucorales</taxon>
        <taxon>Lichtheimiaceae</taxon>
        <taxon>Lichtheimia</taxon>
    </lineage>
</organism>
<comment type="caution">
    <text evidence="8">The sequence shown here is derived from an EMBL/GenBank/DDBJ whole genome shotgun (WGS) entry which is preliminary data.</text>
</comment>
<accession>A0AAD7V086</accession>
<comment type="similarity">
    <text evidence="1">Belongs to the peptidase S9C family.</text>
</comment>
<dbReference type="SUPFAM" id="SSF82171">
    <property type="entry name" value="DPP6 N-terminal domain-like"/>
    <property type="match status" value="1"/>
</dbReference>
<keyword evidence="4" id="KW-0378">Hydrolase</keyword>
<evidence type="ECO:0000256" key="2">
    <source>
        <dbReference type="ARBA" id="ARBA00022670"/>
    </source>
</evidence>
<dbReference type="GO" id="GO:0006508">
    <property type="term" value="P:proteolysis"/>
    <property type="evidence" value="ECO:0007669"/>
    <property type="project" value="UniProtKB-KW"/>
</dbReference>
<dbReference type="InterPro" id="IPR029058">
    <property type="entry name" value="AB_hydrolase_fold"/>
</dbReference>
<evidence type="ECO:0000313" key="8">
    <source>
        <dbReference type="EMBL" id="KAJ8656131.1"/>
    </source>
</evidence>
<dbReference type="GO" id="GO:0004252">
    <property type="term" value="F:serine-type endopeptidase activity"/>
    <property type="evidence" value="ECO:0007669"/>
    <property type="project" value="TreeGrafter"/>
</dbReference>
<dbReference type="SUPFAM" id="SSF53474">
    <property type="entry name" value="alpha/beta-Hydrolases"/>
    <property type="match status" value="1"/>
</dbReference>
<gene>
    <name evidence="8" type="ORF">O0I10_008144</name>
</gene>
<feature type="chain" id="PRO_5042269247" description="Dipeptidyl-peptidase V" evidence="6">
    <location>
        <begin position="19"/>
        <end position="726"/>
    </location>
</feature>
<evidence type="ECO:0000256" key="3">
    <source>
        <dbReference type="ARBA" id="ARBA00022729"/>
    </source>
</evidence>
<feature type="signal peptide" evidence="6">
    <location>
        <begin position="1"/>
        <end position="18"/>
    </location>
</feature>
<evidence type="ECO:0000256" key="1">
    <source>
        <dbReference type="ARBA" id="ARBA00010040"/>
    </source>
</evidence>
<evidence type="ECO:0000256" key="6">
    <source>
        <dbReference type="SAM" id="SignalP"/>
    </source>
</evidence>
<keyword evidence="9" id="KW-1185">Reference proteome</keyword>
<name>A0AAD7V086_9FUNG</name>
<dbReference type="FunFam" id="3.40.50.1820:FF:000028">
    <property type="entry name" value="S9 family peptidase"/>
    <property type="match status" value="1"/>
</dbReference>
<dbReference type="GeneID" id="83215551"/>
<dbReference type="Gene3D" id="3.40.50.1820">
    <property type="entry name" value="alpha/beta hydrolase"/>
    <property type="match status" value="1"/>
</dbReference>